<dbReference type="EMBL" id="JAIXNE010000001">
    <property type="protein sequence ID" value="MCA6073897.1"/>
    <property type="molecule type" value="Genomic_DNA"/>
</dbReference>
<name>A0A9X1HPN0_9BACT</name>
<organism evidence="1 2">
    <name type="scientific">Fulvivirga sedimenti</name>
    <dbReference type="NCBI Taxonomy" id="2879465"/>
    <lineage>
        <taxon>Bacteria</taxon>
        <taxon>Pseudomonadati</taxon>
        <taxon>Bacteroidota</taxon>
        <taxon>Cytophagia</taxon>
        <taxon>Cytophagales</taxon>
        <taxon>Fulvivirgaceae</taxon>
        <taxon>Fulvivirga</taxon>
    </lineage>
</organism>
<dbReference type="InterPro" id="IPR014127">
    <property type="entry name" value="CHP02757"/>
</dbReference>
<evidence type="ECO:0000313" key="1">
    <source>
        <dbReference type="EMBL" id="MCA6073897.1"/>
    </source>
</evidence>
<dbReference type="RefSeq" id="WP_225697007.1">
    <property type="nucleotide sequence ID" value="NZ_JAIXNE010000001.1"/>
</dbReference>
<gene>
    <name evidence="1" type="ORF">LDX50_03405</name>
</gene>
<accession>A0A9X1HPN0</accession>
<dbReference type="Proteomes" id="UP001139409">
    <property type="component" value="Unassembled WGS sequence"/>
</dbReference>
<dbReference type="Gene3D" id="1.10.1670.10">
    <property type="entry name" value="Helix-hairpin-Helix base-excision DNA repair enzymes (C-terminal)"/>
    <property type="match status" value="1"/>
</dbReference>
<keyword evidence="2" id="KW-1185">Reference proteome</keyword>
<dbReference type="NCBIfam" id="TIGR02757">
    <property type="entry name" value="TIGR02757 family protein"/>
    <property type="match status" value="1"/>
</dbReference>
<sequence>MDFEEIGDFLNEKADEYNVPGFIPDDPISVPHQFTKKQDIEIAGFFAAIMAWGQRKTIISKSMELMERMDNEPYEFVLHHSEEELRNLEGFVHRTFNFTDLLYFIAFFRHHYNHHDSLEDAFLPAADMEVSLSRFHDYFFSLPDFPVRTRKHIATPARKSACKRINMFLRWMVRKDNRGVDFGLWNRIEASELICPCDVHVERVARRLGLIQRRQVDWQTAMELTEALRQFDPHDPVRFDFALFGLGIEEKKDIWSVR</sequence>
<dbReference type="GO" id="GO:0006281">
    <property type="term" value="P:DNA repair"/>
    <property type="evidence" value="ECO:0007669"/>
    <property type="project" value="InterPro"/>
</dbReference>
<evidence type="ECO:0000313" key="2">
    <source>
        <dbReference type="Proteomes" id="UP001139409"/>
    </source>
</evidence>
<reference evidence="1" key="1">
    <citation type="submission" date="2021-09" db="EMBL/GenBank/DDBJ databases">
        <title>Fulvivirga sp. isolated from coastal sediment.</title>
        <authorList>
            <person name="Yu H."/>
        </authorList>
    </citation>
    <scope>NUCLEOTIDE SEQUENCE</scope>
    <source>
        <strain evidence="1">1062</strain>
    </source>
</reference>
<dbReference type="AlphaFoldDB" id="A0A9X1HPN0"/>
<dbReference type="Pfam" id="PF09674">
    <property type="entry name" value="DUF2400"/>
    <property type="match status" value="1"/>
</dbReference>
<protein>
    <submittedName>
        <fullName evidence="1">TIGR02757 family protein</fullName>
    </submittedName>
</protein>
<dbReference type="SUPFAM" id="SSF48150">
    <property type="entry name" value="DNA-glycosylase"/>
    <property type="match status" value="1"/>
</dbReference>
<dbReference type="InterPro" id="IPR011257">
    <property type="entry name" value="DNA_glycosylase"/>
</dbReference>
<dbReference type="InterPro" id="IPR023170">
    <property type="entry name" value="HhH_base_excis_C"/>
</dbReference>
<proteinExistence type="predicted"/>
<comment type="caution">
    <text evidence="1">The sequence shown here is derived from an EMBL/GenBank/DDBJ whole genome shotgun (WGS) entry which is preliminary data.</text>
</comment>
<dbReference type="GO" id="GO:0003824">
    <property type="term" value="F:catalytic activity"/>
    <property type="evidence" value="ECO:0007669"/>
    <property type="project" value="InterPro"/>
</dbReference>